<gene>
    <name evidence="2" type="ORF">T10_11039</name>
    <name evidence="3" type="ORF">T10_6251</name>
</gene>
<name>A0A0V1M3Q1_9BILA</name>
<keyword evidence="1" id="KW-0472">Membrane</keyword>
<keyword evidence="4" id="KW-1185">Reference proteome</keyword>
<keyword evidence="1" id="KW-0812">Transmembrane</keyword>
<sequence length="72" mass="8089">MDNKYEFYQTVVQWAYQSTLALPSSLHIATCAIQVYTICSVLPVYLFSYICDCMMCNCITSADVDIAAKSQT</sequence>
<organism evidence="2 4">
    <name type="scientific">Trichinella papuae</name>
    <dbReference type="NCBI Taxonomy" id="268474"/>
    <lineage>
        <taxon>Eukaryota</taxon>
        <taxon>Metazoa</taxon>
        <taxon>Ecdysozoa</taxon>
        <taxon>Nematoda</taxon>
        <taxon>Enoplea</taxon>
        <taxon>Dorylaimia</taxon>
        <taxon>Trichinellida</taxon>
        <taxon>Trichinellidae</taxon>
        <taxon>Trichinella</taxon>
    </lineage>
</organism>
<dbReference type="Proteomes" id="UP000054843">
    <property type="component" value="Unassembled WGS sequence"/>
</dbReference>
<dbReference type="EMBL" id="JYDO01000003">
    <property type="protein sequence ID" value="KRZ80292.1"/>
    <property type="molecule type" value="Genomic_DNA"/>
</dbReference>
<evidence type="ECO:0000313" key="2">
    <source>
        <dbReference type="EMBL" id="KRZ66493.1"/>
    </source>
</evidence>
<keyword evidence="1" id="KW-1133">Transmembrane helix</keyword>
<proteinExistence type="predicted"/>
<evidence type="ECO:0000256" key="1">
    <source>
        <dbReference type="SAM" id="Phobius"/>
    </source>
</evidence>
<dbReference type="AlphaFoldDB" id="A0A0V1M3Q1"/>
<reference evidence="2 4" key="1">
    <citation type="submission" date="2015-01" db="EMBL/GenBank/DDBJ databases">
        <title>Evolution of Trichinella species and genotypes.</title>
        <authorList>
            <person name="Korhonen P.K."/>
            <person name="Edoardo P."/>
            <person name="Giuseppe L.R."/>
            <person name="Gasser R.B."/>
        </authorList>
    </citation>
    <scope>NUCLEOTIDE SEQUENCE [LARGE SCALE GENOMIC DNA]</scope>
    <source>
        <strain evidence="2">ISS1980</strain>
    </source>
</reference>
<accession>A0A0V1M3Q1</accession>
<feature type="transmembrane region" description="Helical" evidence="1">
    <location>
        <begin position="26"/>
        <end position="47"/>
    </location>
</feature>
<protein>
    <submittedName>
        <fullName evidence="2">Uncharacterized protein</fullName>
    </submittedName>
</protein>
<evidence type="ECO:0000313" key="3">
    <source>
        <dbReference type="EMBL" id="KRZ80292.1"/>
    </source>
</evidence>
<comment type="caution">
    <text evidence="2">The sequence shown here is derived from an EMBL/GenBank/DDBJ whole genome shotgun (WGS) entry which is preliminary data.</text>
</comment>
<dbReference type="EMBL" id="JYDO01000240">
    <property type="protein sequence ID" value="KRZ66493.1"/>
    <property type="molecule type" value="Genomic_DNA"/>
</dbReference>
<evidence type="ECO:0000313" key="4">
    <source>
        <dbReference type="Proteomes" id="UP000054843"/>
    </source>
</evidence>